<protein>
    <submittedName>
        <fullName evidence="2">Uncharacterized protein</fullName>
    </submittedName>
</protein>
<gene>
    <name evidence="2" type="ORF">AAG570_004422</name>
</gene>
<dbReference type="AlphaFoldDB" id="A0ABD0YJ10"/>
<evidence type="ECO:0000313" key="3">
    <source>
        <dbReference type="Proteomes" id="UP001558652"/>
    </source>
</evidence>
<feature type="compositionally biased region" description="Gly residues" evidence="1">
    <location>
        <begin position="33"/>
        <end position="58"/>
    </location>
</feature>
<reference evidence="2 3" key="1">
    <citation type="submission" date="2024-07" db="EMBL/GenBank/DDBJ databases">
        <title>Chromosome-level genome assembly of the water stick insect Ranatra chinensis (Heteroptera: Nepidae).</title>
        <authorList>
            <person name="Liu X."/>
        </authorList>
    </citation>
    <scope>NUCLEOTIDE SEQUENCE [LARGE SCALE GENOMIC DNA]</scope>
    <source>
        <strain evidence="2">Cailab_2021Rc</strain>
        <tissue evidence="2">Muscle</tissue>
    </source>
</reference>
<dbReference type="Proteomes" id="UP001558652">
    <property type="component" value="Unassembled WGS sequence"/>
</dbReference>
<keyword evidence="3" id="KW-1185">Reference proteome</keyword>
<proteinExistence type="predicted"/>
<evidence type="ECO:0000313" key="2">
    <source>
        <dbReference type="EMBL" id="KAL1117094.1"/>
    </source>
</evidence>
<feature type="region of interest" description="Disordered" evidence="1">
    <location>
        <begin position="156"/>
        <end position="204"/>
    </location>
</feature>
<feature type="region of interest" description="Disordered" evidence="1">
    <location>
        <begin position="1"/>
        <end position="61"/>
    </location>
</feature>
<name>A0ABD0YJ10_9HEMI</name>
<evidence type="ECO:0000256" key="1">
    <source>
        <dbReference type="SAM" id="MobiDB-lite"/>
    </source>
</evidence>
<sequence>MAISRNRFGSTDSKQETTDYGPTGAQRPPSPRSGGGGVTVGMGGGGMGADHASGGVGGPPGPPAQSYCGILSVSGQLRVGRQRRGRSRKTVCWLLALGPSSSSGPTRRGPAAFHKAFFVTGKTPPPFPSARVRGGNSHVALRKGVKVEMTSRINSRDEMRGGAPVPRAIRSGKMQRGVVGDGRSPAKCEKFGGGRFVNPSATHD</sequence>
<comment type="caution">
    <text evidence="2">The sequence shown here is derived from an EMBL/GenBank/DDBJ whole genome shotgun (WGS) entry which is preliminary data.</text>
</comment>
<dbReference type="EMBL" id="JBFDAA010000016">
    <property type="protein sequence ID" value="KAL1117094.1"/>
    <property type="molecule type" value="Genomic_DNA"/>
</dbReference>
<accession>A0ABD0YJ10</accession>
<organism evidence="2 3">
    <name type="scientific">Ranatra chinensis</name>
    <dbReference type="NCBI Taxonomy" id="642074"/>
    <lineage>
        <taxon>Eukaryota</taxon>
        <taxon>Metazoa</taxon>
        <taxon>Ecdysozoa</taxon>
        <taxon>Arthropoda</taxon>
        <taxon>Hexapoda</taxon>
        <taxon>Insecta</taxon>
        <taxon>Pterygota</taxon>
        <taxon>Neoptera</taxon>
        <taxon>Paraneoptera</taxon>
        <taxon>Hemiptera</taxon>
        <taxon>Heteroptera</taxon>
        <taxon>Panheteroptera</taxon>
        <taxon>Nepomorpha</taxon>
        <taxon>Nepidae</taxon>
        <taxon>Ranatrinae</taxon>
        <taxon>Ranatra</taxon>
    </lineage>
</organism>